<dbReference type="EMBL" id="CP027665">
    <property type="protein sequence ID" value="AVO39390.1"/>
    <property type="molecule type" value="Genomic_DNA"/>
</dbReference>
<name>A0A2S0MU16_9RHOB</name>
<accession>A0A2S0MU16</accession>
<sequence length="231" mass="23704">MRPALSALPALTALAALTALSACAPQIPGGQPENYFGSPKVLDAQLAGGTDGQPLPLPAAIATQPLPAGTAAPEDDIAAATAAALASTETTATATSAPVSTAGISDENSFSAVRTRESIESDAERLARYRAQYEAVEPTAVPVRPAGVGPNIVAYALSQTNPRGTRIYSRSGLSLAGGSQRNCNRFSSPDQAQIAFLEAGGPQRDRQNLDPDGDGYACSWDPAPFRQAVQN</sequence>
<protein>
    <recommendedName>
        <fullName evidence="5">Excalibur calcium-binding domain-containing protein</fullName>
    </recommendedName>
</protein>
<keyword evidence="2" id="KW-0732">Signal</keyword>
<gene>
    <name evidence="3" type="ORF">C6Y53_17960</name>
</gene>
<dbReference type="AlphaFoldDB" id="A0A2S0MU16"/>
<evidence type="ECO:0008006" key="5">
    <source>
        <dbReference type="Google" id="ProtNLM"/>
    </source>
</evidence>
<evidence type="ECO:0000313" key="3">
    <source>
        <dbReference type="EMBL" id="AVO39390.1"/>
    </source>
</evidence>
<evidence type="ECO:0000256" key="2">
    <source>
        <dbReference type="SAM" id="SignalP"/>
    </source>
</evidence>
<dbReference type="PROSITE" id="PS51257">
    <property type="entry name" value="PROKAR_LIPOPROTEIN"/>
    <property type="match status" value="1"/>
</dbReference>
<proteinExistence type="predicted"/>
<reference evidence="4" key="1">
    <citation type="submission" date="2018-03" db="EMBL/GenBank/DDBJ databases">
        <title>Genomic analysis of the strain SH-1 isolated from shrimp intestine.</title>
        <authorList>
            <person name="Kim Y.-S."/>
            <person name="Kim S.-E."/>
            <person name="Kim K.-H."/>
        </authorList>
    </citation>
    <scope>NUCLEOTIDE SEQUENCE [LARGE SCALE GENOMIC DNA]</scope>
    <source>
        <strain evidence="4">SH-1</strain>
    </source>
</reference>
<dbReference type="RefSeq" id="WP_106473695.1">
    <property type="nucleotide sequence ID" value="NZ_CP027665.1"/>
</dbReference>
<organism evidence="3 4">
    <name type="scientific">Pukyongiella litopenaei</name>
    <dbReference type="NCBI Taxonomy" id="2605946"/>
    <lineage>
        <taxon>Bacteria</taxon>
        <taxon>Pseudomonadati</taxon>
        <taxon>Pseudomonadota</taxon>
        <taxon>Alphaproteobacteria</taxon>
        <taxon>Rhodobacterales</taxon>
        <taxon>Paracoccaceae</taxon>
        <taxon>Pukyongiella</taxon>
    </lineage>
</organism>
<dbReference type="KEGG" id="thas:C6Y53_17960"/>
<dbReference type="Proteomes" id="UP000237655">
    <property type="component" value="Chromosome"/>
</dbReference>
<evidence type="ECO:0000256" key="1">
    <source>
        <dbReference type="SAM" id="MobiDB-lite"/>
    </source>
</evidence>
<feature type="signal peptide" evidence="2">
    <location>
        <begin position="1"/>
        <end position="24"/>
    </location>
</feature>
<feature type="chain" id="PRO_5015721799" description="Excalibur calcium-binding domain-containing protein" evidence="2">
    <location>
        <begin position="25"/>
        <end position="231"/>
    </location>
</feature>
<evidence type="ECO:0000313" key="4">
    <source>
        <dbReference type="Proteomes" id="UP000237655"/>
    </source>
</evidence>
<keyword evidence="4" id="KW-1185">Reference proteome</keyword>
<feature type="region of interest" description="Disordered" evidence="1">
    <location>
        <begin position="201"/>
        <end position="221"/>
    </location>
</feature>